<gene>
    <name evidence="3" type="ORF">GCM10022240_19960</name>
</gene>
<feature type="compositionally biased region" description="Pro residues" evidence="1">
    <location>
        <begin position="17"/>
        <end position="28"/>
    </location>
</feature>
<reference evidence="4" key="1">
    <citation type="journal article" date="2019" name="Int. J. Syst. Evol. Microbiol.">
        <title>The Global Catalogue of Microorganisms (GCM) 10K type strain sequencing project: providing services to taxonomists for standard genome sequencing and annotation.</title>
        <authorList>
            <consortium name="The Broad Institute Genomics Platform"/>
            <consortium name="The Broad Institute Genome Sequencing Center for Infectious Disease"/>
            <person name="Wu L."/>
            <person name="Ma J."/>
        </authorList>
    </citation>
    <scope>NUCLEOTIDE SEQUENCE [LARGE SCALE GENOMIC DNA]</scope>
    <source>
        <strain evidence="4">JCM 16950</strain>
    </source>
</reference>
<name>A0ABP7GKS1_9MICO</name>
<evidence type="ECO:0000256" key="2">
    <source>
        <dbReference type="SAM" id="Phobius"/>
    </source>
</evidence>
<keyword evidence="2" id="KW-0812">Transmembrane</keyword>
<organism evidence="3 4">
    <name type="scientific">Microbacterium kribbense</name>
    <dbReference type="NCBI Taxonomy" id="433645"/>
    <lineage>
        <taxon>Bacteria</taxon>
        <taxon>Bacillati</taxon>
        <taxon>Actinomycetota</taxon>
        <taxon>Actinomycetes</taxon>
        <taxon>Micrococcales</taxon>
        <taxon>Microbacteriaceae</taxon>
        <taxon>Microbacterium</taxon>
    </lineage>
</organism>
<feature type="region of interest" description="Disordered" evidence="1">
    <location>
        <begin position="1"/>
        <end position="40"/>
    </location>
</feature>
<evidence type="ECO:0000313" key="4">
    <source>
        <dbReference type="Proteomes" id="UP001500540"/>
    </source>
</evidence>
<keyword evidence="4" id="KW-1185">Reference proteome</keyword>
<protein>
    <recommendedName>
        <fullName evidence="5">DUF2993 domain-containing protein</fullName>
    </recommendedName>
</protein>
<evidence type="ECO:0008006" key="5">
    <source>
        <dbReference type="Google" id="ProtNLM"/>
    </source>
</evidence>
<dbReference type="Pfam" id="PF11209">
    <property type="entry name" value="LmeA"/>
    <property type="match status" value="1"/>
</dbReference>
<keyword evidence="2" id="KW-1133">Transmembrane helix</keyword>
<keyword evidence="2" id="KW-0472">Membrane</keyword>
<comment type="caution">
    <text evidence="3">The sequence shown here is derived from an EMBL/GenBank/DDBJ whole genome shotgun (WGS) entry which is preliminary data.</text>
</comment>
<accession>A0ABP7GKS1</accession>
<dbReference type="EMBL" id="BAABAF010000007">
    <property type="protein sequence ID" value="GAA3767585.1"/>
    <property type="molecule type" value="Genomic_DNA"/>
</dbReference>
<dbReference type="InterPro" id="IPR021373">
    <property type="entry name" value="DUF2993"/>
</dbReference>
<evidence type="ECO:0000256" key="1">
    <source>
        <dbReference type="SAM" id="MobiDB-lite"/>
    </source>
</evidence>
<dbReference type="Proteomes" id="UP001500540">
    <property type="component" value="Unassembled WGS sequence"/>
</dbReference>
<sequence length="326" mass="33097">MDQSTPHSSDDSTDPIRIPPRPPLPPAITEPISAADVSEPEATTLPLPVIPTAAAPAVMAPAAQAAPAAPPRRRHRGRTAVISIGIVLVVLAGLGIAGWFGGNAWARTQVIDTVMQQTRQALGLPAGHKVQVAVDDPVLPQLIGGTLTELNITVPDAPIGGATGTVTVHATGVPIRGDAAVSAATATVRLSPDAITTLVGDIGRTVPGSLHIAGGDIAVSLDPSQFLSGVSFTLTLHPSVHSGALVLTPTGFEVGGAQMSADIIRARFGSLAAGILAPRTVCVADRFPKGMTLTAITLDKDAVTATFAVDPHLLTEPALQRPGTCS</sequence>
<dbReference type="RefSeq" id="WP_344783126.1">
    <property type="nucleotide sequence ID" value="NZ_BAABAF010000007.1"/>
</dbReference>
<feature type="transmembrane region" description="Helical" evidence="2">
    <location>
        <begin position="80"/>
        <end position="100"/>
    </location>
</feature>
<proteinExistence type="predicted"/>
<evidence type="ECO:0000313" key="3">
    <source>
        <dbReference type="EMBL" id="GAA3767585.1"/>
    </source>
</evidence>